<evidence type="ECO:0000256" key="2">
    <source>
        <dbReference type="ARBA" id="ARBA00006459"/>
    </source>
</evidence>
<proteinExistence type="inferred from homology"/>
<organism evidence="13 14">
    <name type="scientific">Fasciolopsis buskii</name>
    <dbReference type="NCBI Taxonomy" id="27845"/>
    <lineage>
        <taxon>Eukaryota</taxon>
        <taxon>Metazoa</taxon>
        <taxon>Spiralia</taxon>
        <taxon>Lophotrochozoa</taxon>
        <taxon>Platyhelminthes</taxon>
        <taxon>Trematoda</taxon>
        <taxon>Digenea</taxon>
        <taxon>Plagiorchiida</taxon>
        <taxon>Echinostomata</taxon>
        <taxon>Echinostomatoidea</taxon>
        <taxon>Fasciolidae</taxon>
        <taxon>Fasciolopsis</taxon>
    </lineage>
</organism>
<keyword evidence="10" id="KW-0769">Symport</keyword>
<feature type="transmembrane region" description="Helical" evidence="12">
    <location>
        <begin position="337"/>
        <end position="360"/>
    </location>
</feature>
<evidence type="ECO:0000256" key="9">
    <source>
        <dbReference type="PIRSR" id="PIRSR600175-2"/>
    </source>
</evidence>
<feature type="transmembrane region" description="Helical" evidence="12">
    <location>
        <begin position="396"/>
        <end position="421"/>
    </location>
</feature>
<evidence type="ECO:0000256" key="1">
    <source>
        <dbReference type="ARBA" id="ARBA00004141"/>
    </source>
</evidence>
<dbReference type="SUPFAM" id="SSF161070">
    <property type="entry name" value="SNF-like"/>
    <property type="match status" value="1"/>
</dbReference>
<dbReference type="Pfam" id="PF00209">
    <property type="entry name" value="SNF"/>
    <property type="match status" value="1"/>
</dbReference>
<evidence type="ECO:0000313" key="13">
    <source>
        <dbReference type="EMBL" id="KAA0198100.1"/>
    </source>
</evidence>
<evidence type="ECO:0000256" key="11">
    <source>
        <dbReference type="SAM" id="MobiDB-lite"/>
    </source>
</evidence>
<dbReference type="PANTHER" id="PTHR11616:SF321">
    <property type="entry name" value="SODIUM-DEPENDENT NUTRIENT AMINO ACID TRANSPORTER 1-RELATED"/>
    <property type="match status" value="1"/>
</dbReference>
<evidence type="ECO:0000256" key="4">
    <source>
        <dbReference type="ARBA" id="ARBA00022692"/>
    </source>
</evidence>
<feature type="binding site" evidence="8">
    <location>
        <position position="75"/>
    </location>
    <ligand>
        <name>Na(+)</name>
        <dbReference type="ChEBI" id="CHEBI:29101"/>
        <label>1</label>
    </ligand>
</feature>
<feature type="disulfide bond" evidence="9">
    <location>
        <begin position="177"/>
        <end position="186"/>
    </location>
</feature>
<name>A0A8E0S7F1_9TREM</name>
<feature type="transmembrane region" description="Helical" evidence="12">
    <location>
        <begin position="138"/>
        <end position="165"/>
    </location>
</feature>
<accession>A0A8E0S7F1</accession>
<feature type="binding site" evidence="8">
    <location>
        <position position="412"/>
    </location>
    <ligand>
        <name>Na(+)</name>
        <dbReference type="ChEBI" id="CHEBI:29101"/>
        <label>1</label>
    </ligand>
</feature>
<feature type="binding site" evidence="8">
    <location>
        <position position="408"/>
    </location>
    <ligand>
        <name>Na(+)</name>
        <dbReference type="ChEBI" id="CHEBI:29101"/>
        <label>1</label>
    </ligand>
</feature>
<dbReference type="GO" id="GO:0005283">
    <property type="term" value="F:amino acid:sodium symporter activity"/>
    <property type="evidence" value="ECO:0007669"/>
    <property type="project" value="TreeGrafter"/>
</dbReference>
<evidence type="ECO:0000256" key="8">
    <source>
        <dbReference type="PIRSR" id="PIRSR600175-1"/>
    </source>
</evidence>
<dbReference type="OrthoDB" id="6581954at2759"/>
<feature type="region of interest" description="Disordered" evidence="11">
    <location>
        <begin position="796"/>
        <end position="838"/>
    </location>
</feature>
<dbReference type="PROSITE" id="PS00610">
    <property type="entry name" value="NA_NEUROTRAN_SYMP_1"/>
    <property type="match status" value="1"/>
</dbReference>
<keyword evidence="8" id="KW-0915">Sodium</keyword>
<keyword evidence="8" id="KW-0479">Metal-binding</keyword>
<feature type="transmembrane region" description="Helical" evidence="12">
    <location>
        <begin position="261"/>
        <end position="281"/>
    </location>
</feature>
<dbReference type="AlphaFoldDB" id="A0A8E0S7F1"/>
<dbReference type="GO" id="GO:0089718">
    <property type="term" value="P:amino acid import across plasma membrane"/>
    <property type="evidence" value="ECO:0007669"/>
    <property type="project" value="TreeGrafter"/>
</dbReference>
<dbReference type="GO" id="GO:0046872">
    <property type="term" value="F:metal ion binding"/>
    <property type="evidence" value="ECO:0007669"/>
    <property type="project" value="UniProtKB-KW"/>
</dbReference>
<dbReference type="PROSITE" id="PS00754">
    <property type="entry name" value="NA_NEUROTRAN_SYMP_2"/>
    <property type="match status" value="1"/>
</dbReference>
<feature type="transmembrane region" description="Helical" evidence="12">
    <location>
        <begin position="228"/>
        <end position="249"/>
    </location>
</feature>
<feature type="binding site" evidence="8">
    <location>
        <position position="74"/>
    </location>
    <ligand>
        <name>Na(+)</name>
        <dbReference type="ChEBI" id="CHEBI:29101"/>
        <label>1</label>
    </ligand>
</feature>
<feature type="binding site" evidence="8">
    <location>
        <position position="343"/>
    </location>
    <ligand>
        <name>Na(+)</name>
        <dbReference type="ChEBI" id="CHEBI:29101"/>
        <label>1</label>
    </ligand>
</feature>
<evidence type="ECO:0000256" key="6">
    <source>
        <dbReference type="ARBA" id="ARBA00023136"/>
    </source>
</evidence>
<dbReference type="PROSITE" id="PS50267">
    <property type="entry name" value="NA_NEUROTRAN_SYMP_3"/>
    <property type="match status" value="1"/>
</dbReference>
<feature type="binding site" evidence="8">
    <location>
        <position position="311"/>
    </location>
    <ligand>
        <name>Na(+)</name>
        <dbReference type="ChEBI" id="CHEBI:29101"/>
        <label>1</label>
    </ligand>
</feature>
<feature type="transmembrane region" description="Helical" evidence="12">
    <location>
        <begin position="301"/>
        <end position="325"/>
    </location>
</feature>
<feature type="transmembrane region" description="Helical" evidence="12">
    <location>
        <begin position="550"/>
        <end position="573"/>
    </location>
</feature>
<evidence type="ECO:0000313" key="14">
    <source>
        <dbReference type="Proteomes" id="UP000728185"/>
    </source>
</evidence>
<keyword evidence="5 12" id="KW-1133">Transmembrane helix</keyword>
<sequence length="838" mass="92717">MAVLQDKQMDYIPKAEENVKTNAKSFYGPQGEHMMVVPGDGGEEIDVTFDAPPRMDRGSWGGKCDFIMTCIGYAVGLGNVWRFPYLCYKNGGGAFLVPYLLMLLLLGLPLFFLEFAFGQFASLGPISVWNISPLFKGIGYAMVMVSWILVIYYQIVVSHCVYFMAASFTTHLPWTNCGNSWNSIFCFDNANSTNVTLFDNATSPSEEYYYNEVLHLSSGIDELGVPSWKLVLCLALSWLICALAVIKGVQSLGKVSYFTSMFPYVLLTILMIRSALLPGSLDGIKYYLYPEFARLLDPRVWVEAATQIFFSLSCCNGGLIAMSSFNKFKNNCCRDAVIVAVINCASSVYAGFVIFANLGFMAHSKNTTVDAVARSGPGLAFVVYPEAITNMPLPSIWSVLFFFMMCTLGFGSQFSILEAVISGLQDELRRLGYVFTNWKAILFRCVICAFNFLLGLPMICGGGYYLFYLVDNYLSGYPLLIIAVAETLVIGYVYGMRQFLRDIALMINERPNWYWRLCWMFITPFISLALLLFLFIAGEEFTLERYRYPRWALALGNLIACAPVVLIPIWFLYKYCREGGFLLMREFFKPVHEWGPAQNEYRAEFINMIRSNESLRRSRMQNASSHLFPATVGNGSQPQLGFGLGGSVVSGLAGTGIIDDTGFFQSKLSVAEKLTQAHTKEVMKRVASNAEFASTDAIGVLTASQTALAAAAASSAALYALGHPSLPPERTTGQLGDDEVVDQADSNDRSNIIQFLKQDHPITVTVNPEQVEKTEHNSSSGTGVGDLQRHVSVIREETPEEAAKDTTGGAQQPGAEANGRKLKMFDESLSILPPTSKL</sequence>
<feature type="transmembrane region" description="Helical" evidence="12">
    <location>
        <begin position="473"/>
        <end position="494"/>
    </location>
</feature>
<evidence type="ECO:0000256" key="10">
    <source>
        <dbReference type="RuleBase" id="RU003732"/>
    </source>
</evidence>
<reference evidence="13" key="1">
    <citation type="submission" date="2019-05" db="EMBL/GenBank/DDBJ databases">
        <title>Annotation for the trematode Fasciolopsis buski.</title>
        <authorList>
            <person name="Choi Y.-J."/>
        </authorList>
    </citation>
    <scope>NUCLEOTIDE SEQUENCE</scope>
    <source>
        <strain evidence="13">HT</strain>
        <tissue evidence="13">Whole worm</tissue>
    </source>
</reference>
<keyword evidence="3 10" id="KW-0813">Transport</keyword>
<feature type="binding site" evidence="8">
    <location>
        <position position="72"/>
    </location>
    <ligand>
        <name>Na(+)</name>
        <dbReference type="ChEBI" id="CHEBI:29101"/>
        <label>1</label>
    </ligand>
</feature>
<comment type="caution">
    <text evidence="13">The sequence shown here is derived from an EMBL/GenBank/DDBJ whole genome shotgun (WGS) entry which is preliminary data.</text>
</comment>
<evidence type="ECO:0000256" key="5">
    <source>
        <dbReference type="ARBA" id="ARBA00022989"/>
    </source>
</evidence>
<dbReference type="EMBL" id="LUCM01001936">
    <property type="protein sequence ID" value="KAA0198100.1"/>
    <property type="molecule type" value="Genomic_DNA"/>
</dbReference>
<protein>
    <recommendedName>
        <fullName evidence="10">Transporter</fullName>
    </recommendedName>
</protein>
<dbReference type="InterPro" id="IPR000175">
    <property type="entry name" value="Na/ntran_symport"/>
</dbReference>
<evidence type="ECO:0000256" key="12">
    <source>
        <dbReference type="SAM" id="Phobius"/>
    </source>
</evidence>
<keyword evidence="7" id="KW-0325">Glycoprotein</keyword>
<dbReference type="GO" id="GO:0005886">
    <property type="term" value="C:plasma membrane"/>
    <property type="evidence" value="ECO:0007669"/>
    <property type="project" value="TreeGrafter"/>
</dbReference>
<keyword evidence="4 10" id="KW-0812">Transmembrane</keyword>
<evidence type="ECO:0000256" key="7">
    <source>
        <dbReference type="ARBA" id="ARBA00023180"/>
    </source>
</evidence>
<keyword evidence="9" id="KW-1015">Disulfide bond</keyword>
<dbReference type="InterPro" id="IPR037272">
    <property type="entry name" value="SNS_sf"/>
</dbReference>
<gene>
    <name evidence="13" type="ORF">FBUS_01499</name>
</gene>
<feature type="transmembrane region" description="Helical" evidence="12">
    <location>
        <begin position="514"/>
        <end position="538"/>
    </location>
</feature>
<feature type="transmembrane region" description="Helical" evidence="12">
    <location>
        <begin position="95"/>
        <end position="117"/>
    </location>
</feature>
<feature type="transmembrane region" description="Helical" evidence="12">
    <location>
        <begin position="441"/>
        <end position="467"/>
    </location>
</feature>
<comment type="similarity">
    <text evidence="2 10">Belongs to the sodium:neurotransmitter symporter (SNF) (TC 2.A.22) family.</text>
</comment>
<comment type="subcellular location">
    <subcellularLocation>
        <location evidence="1">Membrane</location>
        <topology evidence="1">Multi-pass membrane protein</topology>
    </subcellularLocation>
</comment>
<dbReference type="PRINTS" id="PR00176">
    <property type="entry name" value="NANEUSMPORT"/>
</dbReference>
<feature type="binding site" evidence="8">
    <location>
        <position position="79"/>
    </location>
    <ligand>
        <name>Na(+)</name>
        <dbReference type="ChEBI" id="CHEBI:29101"/>
        <label>1</label>
    </ligand>
</feature>
<keyword evidence="14" id="KW-1185">Reference proteome</keyword>
<dbReference type="PANTHER" id="PTHR11616">
    <property type="entry name" value="SODIUM/CHLORIDE DEPENDENT TRANSPORTER"/>
    <property type="match status" value="1"/>
</dbReference>
<evidence type="ECO:0000256" key="3">
    <source>
        <dbReference type="ARBA" id="ARBA00022448"/>
    </source>
</evidence>
<keyword evidence="6 12" id="KW-0472">Membrane</keyword>
<dbReference type="Proteomes" id="UP000728185">
    <property type="component" value="Unassembled WGS sequence"/>
</dbReference>